<dbReference type="InterPro" id="IPR014612">
    <property type="entry name" value="Pop7/Rpp20"/>
</dbReference>
<sequence>MADVHERLELEQSFPKQRDAPTLKRKKLLSSDYVIKKRQPFGTASKRIKDVFVTNKTNFKAQLKKCEKLLNNGMSEVIIHGLGAAVTRACNLALQLREAHYGGIELDIKTSTVSIIDDFEPLNDNLDYETINRNNSAVHIRAFRKFSVSSLKYHEEQKQ</sequence>
<keyword evidence="4" id="KW-0963">Cytoplasm</keyword>
<gene>
    <name evidence="12" type="primary">LOC108632547</name>
</gene>
<comment type="subunit">
    <text evidence="9">Component of nuclear RNase P and RNase MRP complexes. RNase P consists of a catalytic RNA moiety and 10 different protein chains; POP1, POP4, POP5, POP7, RPP14, RPP21, RPP25, RPP30, RPP38 and RPP40. Within the RNase P complex, POP1, POP7 and RPP25 form the 'finger' subcomplex, POP5, RPP14, RPP40 and homodimeric RPP30 form the 'palm' subcomplex, and RPP21, POP4 and RPP38 form the 'wrist' subcomplex. All subunits of the RNase P complex interact with the catalytic RNA. Several subunits of RNase P are also part of the RNase MRP complex. RNase MRP consists of a catalytic RNA moiety and about 8 protein subunits; POP1, POP7, RPP25, RPP30, RPP38, RPP40 and possibly also POP4 and POP5. Interacts with SMN1. POP7 forms a heterodimer with RPP25 that binds to the P3 stem loop of the catalytic RNA.</text>
</comment>
<name>A0AAJ7NFF7_9HYME</name>
<dbReference type="FunFam" id="3.30.110.20:FF:000002">
    <property type="entry name" value="Ribonuclease P protein subunit p20"/>
    <property type="match status" value="1"/>
</dbReference>
<comment type="subcellular location">
    <subcellularLocation>
        <location evidence="1">Cytoplasmic granule</location>
    </subcellularLocation>
    <subcellularLocation>
        <location evidence="2">Nucleus</location>
        <location evidence="2">Nucleolus</location>
    </subcellularLocation>
</comment>
<dbReference type="GeneID" id="108632547"/>
<dbReference type="GO" id="GO:0003676">
    <property type="term" value="F:nucleic acid binding"/>
    <property type="evidence" value="ECO:0007669"/>
    <property type="project" value="InterPro"/>
</dbReference>
<dbReference type="SUPFAM" id="SSF82704">
    <property type="entry name" value="AlbA-like"/>
    <property type="match status" value="1"/>
</dbReference>
<dbReference type="GO" id="GO:0005655">
    <property type="term" value="C:nucleolar ribonuclease P complex"/>
    <property type="evidence" value="ECO:0007669"/>
    <property type="project" value="InterPro"/>
</dbReference>
<evidence type="ECO:0000313" key="12">
    <source>
        <dbReference type="RefSeq" id="XP_017892689.1"/>
    </source>
</evidence>
<evidence type="ECO:0000256" key="1">
    <source>
        <dbReference type="ARBA" id="ARBA00004463"/>
    </source>
</evidence>
<comment type="function">
    <text evidence="8">Component of ribonuclease P, a ribonucleoprotein complex that generates mature tRNA molecules by cleaving their 5'-ends. Also a component of the MRP ribonuclease complex, which cleaves pre-rRNA sequences.</text>
</comment>
<dbReference type="KEGG" id="ccal:108632547"/>
<evidence type="ECO:0000313" key="11">
    <source>
        <dbReference type="Proteomes" id="UP000694925"/>
    </source>
</evidence>
<protein>
    <recommendedName>
        <fullName evidence="10">Ribonuclease P protein subunit p20</fullName>
    </recommendedName>
</protein>
<organism evidence="11 12">
    <name type="scientific">Ceratina calcarata</name>
    <dbReference type="NCBI Taxonomy" id="156304"/>
    <lineage>
        <taxon>Eukaryota</taxon>
        <taxon>Metazoa</taxon>
        <taxon>Ecdysozoa</taxon>
        <taxon>Arthropoda</taxon>
        <taxon>Hexapoda</taxon>
        <taxon>Insecta</taxon>
        <taxon>Pterygota</taxon>
        <taxon>Neoptera</taxon>
        <taxon>Endopterygota</taxon>
        <taxon>Hymenoptera</taxon>
        <taxon>Apocrita</taxon>
        <taxon>Aculeata</taxon>
        <taxon>Apoidea</taxon>
        <taxon>Anthophila</taxon>
        <taxon>Apidae</taxon>
        <taxon>Ceratina</taxon>
        <taxon>Zadontomerus</taxon>
    </lineage>
</organism>
<evidence type="ECO:0000256" key="8">
    <source>
        <dbReference type="ARBA" id="ARBA00053284"/>
    </source>
</evidence>
<proteinExistence type="inferred from homology"/>
<evidence type="ECO:0000256" key="10">
    <source>
        <dbReference type="ARBA" id="ARBA00068472"/>
    </source>
</evidence>
<dbReference type="GO" id="GO:0006364">
    <property type="term" value="P:rRNA processing"/>
    <property type="evidence" value="ECO:0007669"/>
    <property type="project" value="UniProtKB-KW"/>
</dbReference>
<reference evidence="12" key="1">
    <citation type="submission" date="2025-08" db="UniProtKB">
        <authorList>
            <consortium name="RefSeq"/>
        </authorList>
    </citation>
    <scope>IDENTIFICATION</scope>
    <source>
        <tissue evidence="12">Whole body</tissue>
    </source>
</reference>
<dbReference type="PANTHER" id="PTHR15314">
    <property type="entry name" value="RIBONUCLEASE P PROTEIN SUBUNIT P20"/>
    <property type="match status" value="1"/>
</dbReference>
<dbReference type="CTD" id="3772007"/>
<dbReference type="AlphaFoldDB" id="A0AAJ7NFF7"/>
<keyword evidence="7" id="KW-0539">Nucleus</keyword>
<evidence type="ECO:0000256" key="9">
    <source>
        <dbReference type="ARBA" id="ARBA00064615"/>
    </source>
</evidence>
<dbReference type="GO" id="GO:0001682">
    <property type="term" value="P:tRNA 5'-leader removal"/>
    <property type="evidence" value="ECO:0007669"/>
    <property type="project" value="InterPro"/>
</dbReference>
<evidence type="ECO:0000256" key="4">
    <source>
        <dbReference type="ARBA" id="ARBA00022490"/>
    </source>
</evidence>
<dbReference type="PANTHER" id="PTHR15314:SF1">
    <property type="entry name" value="RIBONUCLEASE P PROTEIN SUBUNIT P20"/>
    <property type="match status" value="1"/>
</dbReference>
<dbReference type="GO" id="GO:0000172">
    <property type="term" value="C:ribonuclease MRP complex"/>
    <property type="evidence" value="ECO:0007669"/>
    <property type="project" value="InterPro"/>
</dbReference>
<dbReference type="Pfam" id="PF12328">
    <property type="entry name" value="Rpp20"/>
    <property type="match status" value="1"/>
</dbReference>
<evidence type="ECO:0000256" key="5">
    <source>
        <dbReference type="ARBA" id="ARBA00022552"/>
    </source>
</evidence>
<dbReference type="Gene3D" id="3.30.110.20">
    <property type="entry name" value="Alba-like domain"/>
    <property type="match status" value="1"/>
</dbReference>
<evidence type="ECO:0000256" key="2">
    <source>
        <dbReference type="ARBA" id="ARBA00004604"/>
    </source>
</evidence>
<comment type="similarity">
    <text evidence="3">Belongs to the histone-like Alba family.</text>
</comment>
<evidence type="ECO:0000256" key="6">
    <source>
        <dbReference type="ARBA" id="ARBA00022694"/>
    </source>
</evidence>
<keyword evidence="6" id="KW-0819">tRNA processing</keyword>
<accession>A0AAJ7NFF7</accession>
<keyword evidence="11" id="KW-1185">Reference proteome</keyword>
<evidence type="ECO:0000256" key="7">
    <source>
        <dbReference type="ARBA" id="ARBA00023242"/>
    </source>
</evidence>
<dbReference type="RefSeq" id="XP_017892689.1">
    <property type="nucleotide sequence ID" value="XM_018037200.2"/>
</dbReference>
<keyword evidence="5" id="KW-0698">rRNA processing</keyword>
<dbReference type="Proteomes" id="UP000694925">
    <property type="component" value="Unplaced"/>
</dbReference>
<evidence type="ECO:0000256" key="3">
    <source>
        <dbReference type="ARBA" id="ARBA00008018"/>
    </source>
</evidence>
<dbReference type="InterPro" id="IPR036882">
    <property type="entry name" value="Alba-like_dom_sf"/>
</dbReference>